<name>A0A2T7UCG9_9BURK</name>
<evidence type="ECO:0000313" key="2">
    <source>
        <dbReference type="Proteomes" id="UP000037507"/>
    </source>
</evidence>
<dbReference type="AlphaFoldDB" id="A0A2T7UCG9"/>
<keyword evidence="2" id="KW-1185">Reference proteome</keyword>
<dbReference type="Proteomes" id="UP000037507">
    <property type="component" value="Unassembled WGS sequence"/>
</dbReference>
<reference evidence="1" key="1">
    <citation type="submission" date="2017-04" db="EMBL/GenBank/DDBJ databases">
        <title>Unexpected and diverse lifestyles within the genus Limnohabitans.</title>
        <authorList>
            <person name="Kasalicky V."/>
            <person name="Mehrshad M."/>
            <person name="Andrei S.-A."/>
            <person name="Salcher M."/>
            <person name="Kratochvilova H."/>
            <person name="Simek K."/>
            <person name="Ghai R."/>
        </authorList>
    </citation>
    <scope>NUCLEOTIDE SEQUENCE [LARGE SCALE GENOMIC DNA]</scope>
    <source>
        <strain evidence="1">II-D5</strain>
    </source>
</reference>
<sequence>MTYTTDNKDLTGAQCELKNDEGTWTAVTPATVMVRRSNKDLMVKCTKSGLSDARANVVSKTKGNMFGNIIFGGGIGAIIDHNNGSAYEYPSVLKLIMGQDSNIKEGSQ</sequence>
<organism evidence="1 2">
    <name type="scientific">Limnohabitans planktonicus II-D5</name>
    <dbReference type="NCBI Taxonomy" id="1293045"/>
    <lineage>
        <taxon>Bacteria</taxon>
        <taxon>Pseudomonadati</taxon>
        <taxon>Pseudomonadota</taxon>
        <taxon>Betaproteobacteria</taxon>
        <taxon>Burkholderiales</taxon>
        <taxon>Comamonadaceae</taxon>
        <taxon>Limnohabitans</taxon>
    </lineage>
</organism>
<protein>
    <submittedName>
        <fullName evidence="1">Uncharacterized protein</fullName>
    </submittedName>
</protein>
<evidence type="ECO:0000313" key="1">
    <source>
        <dbReference type="EMBL" id="PVE42321.1"/>
    </source>
</evidence>
<accession>A0A2T7UCG9</accession>
<comment type="caution">
    <text evidence="1">The sequence shown here is derived from an EMBL/GenBank/DDBJ whole genome shotgun (WGS) entry which is preliminary data.</text>
</comment>
<dbReference type="EMBL" id="LFYT02000015">
    <property type="protein sequence ID" value="PVE42321.1"/>
    <property type="molecule type" value="Genomic_DNA"/>
</dbReference>
<gene>
    <name evidence="1" type="ORF">H663_012370</name>
</gene>
<proteinExistence type="predicted"/>